<gene>
    <name evidence="1" type="ORF">AB205_0174340</name>
</gene>
<evidence type="ECO:0000313" key="1">
    <source>
        <dbReference type="EMBL" id="PIO40619.1"/>
    </source>
</evidence>
<sequence length="89" mass="9592">MNAITKVLPEVTRLLQEELPNALHPVAAQAGTIEISVKSSSFGITSTCRPTQTSGSFPSKLKTELVTDPTTMSTIRNQLFQGTVSSWTL</sequence>
<feature type="non-terminal residue" evidence="1">
    <location>
        <position position="89"/>
    </location>
</feature>
<organism evidence="1">
    <name type="scientific">Aquarana catesbeiana</name>
    <name type="common">American bullfrog</name>
    <name type="synonym">Rana catesbeiana</name>
    <dbReference type="NCBI Taxonomy" id="8400"/>
    <lineage>
        <taxon>Eukaryota</taxon>
        <taxon>Metazoa</taxon>
        <taxon>Chordata</taxon>
        <taxon>Craniata</taxon>
        <taxon>Vertebrata</taxon>
        <taxon>Euteleostomi</taxon>
        <taxon>Amphibia</taxon>
        <taxon>Batrachia</taxon>
        <taxon>Anura</taxon>
        <taxon>Neobatrachia</taxon>
        <taxon>Ranoidea</taxon>
        <taxon>Ranidae</taxon>
        <taxon>Aquarana</taxon>
    </lineage>
</organism>
<accession>A0A2G9SKD2</accession>
<name>A0A2G9SKD2_AQUCT</name>
<protein>
    <submittedName>
        <fullName evidence="1">Uncharacterized protein</fullName>
    </submittedName>
</protein>
<proteinExistence type="predicted"/>
<dbReference type="OrthoDB" id="6270329at2759"/>
<reference evidence="1" key="1">
    <citation type="submission" date="2017-08" db="EMBL/GenBank/DDBJ databases">
        <title>Assembly of the North American Bullfrog Genome.</title>
        <authorList>
            <person name="Warren R.L."/>
            <person name="Vandervalk B.P."/>
            <person name="Kucuk E."/>
            <person name="Birol I."/>
            <person name="Helbing C."/>
            <person name="Pandoh P."/>
            <person name="Behsaz B."/>
            <person name="Mohamadi H."/>
            <person name="Chu J."/>
            <person name="Jackman S."/>
            <person name="Hammond S.A."/>
            <person name="Veldhoen N."/>
            <person name="Kirk H."/>
            <person name="Zhao Y."/>
            <person name="Coope R."/>
            <person name="Pleasance S."/>
            <person name="Moore R."/>
            <person name="Holt R."/>
        </authorList>
    </citation>
    <scope>NUCLEOTIDE SEQUENCE</scope>
    <source>
        <strain evidence="1">Bruno</strain>
        <tissue evidence="1">Liver</tissue>
    </source>
</reference>
<dbReference type="AlphaFoldDB" id="A0A2G9SKD2"/>
<dbReference type="EMBL" id="KV923714">
    <property type="protein sequence ID" value="PIO40619.1"/>
    <property type="molecule type" value="Genomic_DNA"/>
</dbReference>